<gene>
    <name evidence="4 6" type="primary">rplU</name>
    <name evidence="6" type="ORF">COT63_00300</name>
</gene>
<dbReference type="InterPro" id="IPR001787">
    <property type="entry name" value="Ribosomal_bL21"/>
</dbReference>
<comment type="caution">
    <text evidence="6">The sequence shown here is derived from an EMBL/GenBank/DDBJ whole genome shotgun (WGS) entry which is preliminary data.</text>
</comment>
<accession>A0A2H0WRX3</accession>
<keyword evidence="3 4" id="KW-0687">Ribonucleoprotein</keyword>
<comment type="function">
    <text evidence="4 5">This protein binds to 23S rRNA in the presence of protein L20.</text>
</comment>
<dbReference type="HAMAP" id="MF_01363">
    <property type="entry name" value="Ribosomal_bL21"/>
    <property type="match status" value="1"/>
</dbReference>
<comment type="similarity">
    <text evidence="1 4 5">Belongs to the bacterial ribosomal protein bL21 family.</text>
</comment>
<keyword evidence="4 5" id="KW-0699">rRNA-binding</keyword>
<organism evidence="6 7">
    <name type="scientific">Candidatus Shapirobacteria bacterium CG09_land_8_20_14_0_10_38_17</name>
    <dbReference type="NCBI Taxonomy" id="1974884"/>
    <lineage>
        <taxon>Bacteria</taxon>
        <taxon>Candidatus Shapironibacteriota</taxon>
    </lineage>
</organism>
<dbReference type="InterPro" id="IPR036164">
    <property type="entry name" value="bL21-like_sf"/>
</dbReference>
<dbReference type="Proteomes" id="UP000231282">
    <property type="component" value="Unassembled WGS sequence"/>
</dbReference>
<keyword evidence="4 5" id="KW-0694">RNA-binding</keyword>
<keyword evidence="2 4" id="KW-0689">Ribosomal protein</keyword>
<proteinExistence type="inferred from homology"/>
<evidence type="ECO:0000313" key="6">
    <source>
        <dbReference type="EMBL" id="PIS15365.1"/>
    </source>
</evidence>
<name>A0A2H0WRX3_9BACT</name>
<dbReference type="GO" id="GO:0003735">
    <property type="term" value="F:structural constituent of ribosome"/>
    <property type="evidence" value="ECO:0007669"/>
    <property type="project" value="InterPro"/>
</dbReference>
<protein>
    <recommendedName>
        <fullName evidence="4">Large ribosomal subunit protein bL21</fullName>
    </recommendedName>
</protein>
<evidence type="ECO:0000256" key="4">
    <source>
        <dbReference type="HAMAP-Rule" id="MF_01363"/>
    </source>
</evidence>
<dbReference type="GO" id="GO:0005737">
    <property type="term" value="C:cytoplasm"/>
    <property type="evidence" value="ECO:0007669"/>
    <property type="project" value="UniProtKB-ARBA"/>
</dbReference>
<dbReference type="SUPFAM" id="SSF141091">
    <property type="entry name" value="L21p-like"/>
    <property type="match status" value="1"/>
</dbReference>
<evidence type="ECO:0000256" key="2">
    <source>
        <dbReference type="ARBA" id="ARBA00022980"/>
    </source>
</evidence>
<evidence type="ECO:0000256" key="5">
    <source>
        <dbReference type="RuleBase" id="RU000562"/>
    </source>
</evidence>
<evidence type="ECO:0000256" key="3">
    <source>
        <dbReference type="ARBA" id="ARBA00023274"/>
    </source>
</evidence>
<evidence type="ECO:0000256" key="1">
    <source>
        <dbReference type="ARBA" id="ARBA00008563"/>
    </source>
</evidence>
<dbReference type="InterPro" id="IPR028909">
    <property type="entry name" value="bL21-like"/>
</dbReference>
<reference evidence="7" key="1">
    <citation type="submission" date="2017-09" db="EMBL/GenBank/DDBJ databases">
        <title>Depth-based differentiation of microbial function through sediment-hosted aquifers and enrichment of novel symbionts in the deep terrestrial subsurface.</title>
        <authorList>
            <person name="Probst A.J."/>
            <person name="Ladd B."/>
            <person name="Jarett J.K."/>
            <person name="Geller-Mcgrath D.E."/>
            <person name="Sieber C.M.K."/>
            <person name="Emerson J.B."/>
            <person name="Anantharaman K."/>
            <person name="Thomas B.C."/>
            <person name="Malmstrom R."/>
            <person name="Stieglmeier M."/>
            <person name="Klingl A."/>
            <person name="Woyke T."/>
            <person name="Ryan C.M."/>
            <person name="Banfield J.F."/>
        </authorList>
    </citation>
    <scope>NUCLEOTIDE SEQUENCE [LARGE SCALE GENOMIC DNA]</scope>
</reference>
<dbReference type="GO" id="GO:1990904">
    <property type="term" value="C:ribonucleoprotein complex"/>
    <property type="evidence" value="ECO:0007669"/>
    <property type="project" value="UniProtKB-KW"/>
</dbReference>
<dbReference type="EMBL" id="PEZH01000007">
    <property type="protein sequence ID" value="PIS15365.1"/>
    <property type="molecule type" value="Genomic_DNA"/>
</dbReference>
<dbReference type="GO" id="GO:0019843">
    <property type="term" value="F:rRNA binding"/>
    <property type="evidence" value="ECO:0007669"/>
    <property type="project" value="UniProtKB-UniRule"/>
</dbReference>
<dbReference type="GO" id="GO:0005840">
    <property type="term" value="C:ribosome"/>
    <property type="evidence" value="ECO:0007669"/>
    <property type="project" value="UniProtKB-KW"/>
</dbReference>
<dbReference type="Pfam" id="PF00829">
    <property type="entry name" value="Ribosomal_L21p"/>
    <property type="match status" value="1"/>
</dbReference>
<dbReference type="PANTHER" id="PTHR21349">
    <property type="entry name" value="50S RIBOSOMAL PROTEIN L21"/>
    <property type="match status" value="1"/>
</dbReference>
<dbReference type="AlphaFoldDB" id="A0A2H0WRX3"/>
<dbReference type="PANTHER" id="PTHR21349:SF0">
    <property type="entry name" value="LARGE RIBOSOMAL SUBUNIT PROTEIN BL21M"/>
    <property type="match status" value="1"/>
</dbReference>
<evidence type="ECO:0000313" key="7">
    <source>
        <dbReference type="Proteomes" id="UP000231282"/>
    </source>
</evidence>
<sequence>MMEICYNIFTMKNYIILQMNGSQYLTYEGEELDIDKIKGKEGETIKIKDVLLAKTDGKVKIGQPTLSKSRVEAKIIKHFQGNKIRVATYRAKSRYRRVKGFRPQLTRIKITKIES</sequence>
<dbReference type="NCBIfam" id="TIGR00061">
    <property type="entry name" value="L21"/>
    <property type="match status" value="1"/>
</dbReference>
<dbReference type="GO" id="GO:0006412">
    <property type="term" value="P:translation"/>
    <property type="evidence" value="ECO:0007669"/>
    <property type="project" value="UniProtKB-UniRule"/>
</dbReference>
<comment type="subunit">
    <text evidence="4">Part of the 50S ribosomal subunit. Contacts protein L20.</text>
</comment>